<dbReference type="InterPro" id="IPR001227">
    <property type="entry name" value="Ac_transferase_dom_sf"/>
</dbReference>
<sequence>MSTRSTVYLFGDQAGLSKDDLRALLLLNHDQVLNQFLDQAAFSLRQEIQNLPWAKREQFPTFANLFDLLAIDSSKPLHPALHLALSTVHHLALFILQRESELKNLTSSDLCHVAGFGSGLLAAVAASCFPERGQLVTAGQQMVLVSFRIGVLAADARLETDNASKSTVSWRVCVETENAGRIEELLSNFSSSKGLIPWTSPYTCGKSRTSVFIGGAPDTLTEFLEENKLTAVDTGIHAPFHTANTFSANDVERITRSLSAETLSAPSKFGLLLPRDTQGVQEAETLESLLRIAVDSVLRQPVAGAAILGAIANAVDSAVSDGCTVVAIGTDDDTRLASAVGAASTFISTKDIMAELPSAGKTRQPKLAITGFSGRFPKAQNLEAFWEVLHGGVDTHSKVPPSRWDAETHVDPTGKRKNTSATPFGCWLDEPGLFDRSFFSISPREAPQMDPAQRLALMCAYEAIEMSGIVPDATPSTIKSRVGVFIGCTSNDWCETNSAQDVDFYFIPGGNRAFIPGRINYFFKFSGPSFAVDTACSSSLAAIHLACNALWRREVDTAIVGGTNILTNPDVTAGLDRGHFLSRTGNCKSFDDGADGYCRGEGVGIMVLKRLDDAQAENDTVYATILSAATNHSAEAESITRPHVGAQQALFSQVLAQAGIRPNDVGYVEMHGTGTQAGDGREMSSVSSTFAPFTPGDARGRDSDLYVGSVKANVGHGEAVSGVTALTKILLMLQKNEIVPHAGIKTALNRTFPADLEARRVKIARAPVPWPPHASGRPRRVLVNNFSAAGGNSCILVEEAPPKPTRTTRQHYDSRPAHVLTVSAKTKTALEANLRAMAGFLQASHSVPLSDMAYTATARRLHYNYRAAFVAPTVQEMRRLVAQEAAAPQKQFRGPPRMVFAFAGQGSTHAGMARHLYARCATFRADAERLDAACQRLGFGPVLPFLRADAPQPDAPPLTVQLGHVCLQIALARLWRSWGVSPAAVVGHSLGEYAALVCAGVLADVDALWLVGRRAQLLADHCAQGTHSMLAVRAGRAEVAAQLHGVPVELACANGAQETVVGGALEAIDDAVARLTAAGIRSTRVALPYAFHSSQVDPILDPFSALLDHVRLRAPRVPLLSPLLAKVVGVGEAVPRDYLRRQCREAVDLLSAVQAGRDAGLLDERAHLLELGPSLVLSRLVKHTLGSASPAAVIPSLHPTQDSALVLANSVAQAYRVGCNVNWAQYHQDYEHAVVRLPSYSWDLKNYWLQYVNDWSLRKGEPWPVAGESQFELATTSCQNVVSADLKGDTLRLLVQSDLQSESLRPVVSGHTVNGIAVCIGSVYSDMAKACGDAILKCFKTDPATTAVLVEEMNMQESLTINESRDPQLISIEVSCSWKTKKAAVSITSGGKVNATAVLRFTDRQQEQALLKKSLRNSAFNISVVKEAAADGEAARFTCAMAYRMVASLAHYDATHKGVKEVTLNSDTMEASSLVASKPQHRMPGTFGLHPCVFDSILQLGTFVMNANENSRFDQEVYVVRGWDTVFVDEVLDDAKQYETYVKMTAQDKDLATGDIAILHEGTPVGCIKGVRVQRVPRRLMDVMFRPKAVAAPAPLPTNTATPAASSAAPSAAAPAAVPNSGAKNIEKALAIVAEESGHSLEELKDDDQLADIGIDSLLILVIVSRFHEELNVELQPADFMDISSIGALKYFFNGGDSAQPDSDSSSSAASPDPGWTEAALMSDTSPSSDAAESVDEAKSVEKVVTTTSAVLQGPLNGTSKIMFLFPDGSGSATSYMNLPRVDKEIAVVGINCPYMQKPQEMKGSFEDITRILLAEVRRRQPKGPYYLGGWSAGGAFAYCATQMLLEAGEEVEALVLIDAPCPIGLGKLPQIFFDFWKTIHEPGGPVADRPIPHWLMDHFQAVNKNLRDFTACPLPPGRSPKTFVAWAARGTDNLAGFQQRHLLTPEESEDLGFLMDDKTNFGPRGWERLLEGNLIIETAMTSNHFTIVRGEGAKLLSGMIKRACLAPPPNRQQQRPLQQYSSPQAYYTGESAVRTGLTHWANVISELEEARDYIFDQKPEFHETFQSLAKLKELYPTSTSHNFPFSDGLAISQSSIIESLPARATLEALVDNYMNTFEKTHRLLHPLQFQEELSRFWTSRQDVSPTWLAQLLMMLSLSCKAASRQLLAQIGTKNPDVLSRKCLDWAEASLRRAPFMDFPDLAAIRALCMMAMAKSIDVETPATSGGLWALEGFVVRMAMSMSLHRDPAMFPAMSVLEAEMRRRIWNTIVFLDFNTAIDSGLPALIKPTDWDTAPPSNMDDADLIDDSDVPADLDMPAREADTFTDSSFQIILSRAYPVVSLVLSTVNSTAPEMEYDVVLDCDNRIRDVLRDADSMFAATLNNSAKGGKRAQVAMLQQTMLTVFLRRTLLALHQPYARDARHSQGMYATSHWSILECSLALLHAQHRLHERREDSPSMLWFADLFQSDFAVAMLYVILGLRRRDFSDLPPDESSPEPRAPRALARETIWSALRASFDIIKEGVGRSFHLFKIFLGIALSLAALEASESGAPIPEAMEGAAHSIIEVVTQNRTPHGR</sequence>
<dbReference type="SMART" id="SM00906">
    <property type="entry name" value="Fungal_trans"/>
    <property type="match status" value="1"/>
</dbReference>
<dbReference type="Pfam" id="PF16073">
    <property type="entry name" value="SAT"/>
    <property type="match status" value="1"/>
</dbReference>
<gene>
    <name evidence="11" type="ORF">GTA08_BOTSDO04845</name>
</gene>
<dbReference type="GO" id="GO:0003677">
    <property type="term" value="F:DNA binding"/>
    <property type="evidence" value="ECO:0007669"/>
    <property type="project" value="InterPro"/>
</dbReference>
<dbReference type="PROSITE" id="PS00606">
    <property type="entry name" value="KS3_1"/>
    <property type="match status" value="1"/>
</dbReference>
<feature type="active site" description="Proton acceptor; for dehydratase activity" evidence="6">
    <location>
        <position position="1311"/>
    </location>
</feature>
<evidence type="ECO:0000256" key="2">
    <source>
        <dbReference type="ARBA" id="ARBA00022553"/>
    </source>
</evidence>
<evidence type="ECO:0000313" key="11">
    <source>
        <dbReference type="EMBL" id="KAF4308698.1"/>
    </source>
</evidence>
<dbReference type="InterPro" id="IPR001031">
    <property type="entry name" value="Thioesterase"/>
</dbReference>
<dbReference type="InterPro" id="IPR016035">
    <property type="entry name" value="Acyl_Trfase/lysoPLipase"/>
</dbReference>
<dbReference type="InterPro" id="IPR032088">
    <property type="entry name" value="SAT"/>
</dbReference>
<dbReference type="Pfam" id="PF14765">
    <property type="entry name" value="PS-DH"/>
    <property type="match status" value="1"/>
</dbReference>
<feature type="compositionally biased region" description="Basic and acidic residues" evidence="7">
    <location>
        <begin position="404"/>
        <end position="414"/>
    </location>
</feature>
<dbReference type="SUPFAM" id="SSF52151">
    <property type="entry name" value="FabD/lysophospholipase-like"/>
    <property type="match status" value="1"/>
</dbReference>
<keyword evidence="5" id="KW-0539">Nucleus</keyword>
<dbReference type="OrthoDB" id="329835at2759"/>
<dbReference type="EMBL" id="WWBZ02000022">
    <property type="protein sequence ID" value="KAF4308698.1"/>
    <property type="molecule type" value="Genomic_DNA"/>
</dbReference>
<dbReference type="Pfam" id="PF04082">
    <property type="entry name" value="Fungal_trans"/>
    <property type="match status" value="1"/>
</dbReference>
<evidence type="ECO:0000259" key="10">
    <source>
        <dbReference type="PROSITE" id="PS52019"/>
    </source>
</evidence>
<dbReference type="PANTHER" id="PTHR43775:SF40">
    <property type="entry name" value="NORSOLORINIC ACID SYNTHASE STCA"/>
    <property type="match status" value="1"/>
</dbReference>
<dbReference type="Pfam" id="PF00109">
    <property type="entry name" value="ketoacyl-synt"/>
    <property type="match status" value="1"/>
</dbReference>
<dbReference type="Pfam" id="PF00975">
    <property type="entry name" value="Thioesterase"/>
    <property type="match status" value="1"/>
</dbReference>
<dbReference type="InterPro" id="IPR049900">
    <property type="entry name" value="PKS_mFAS_DH"/>
</dbReference>
<keyword evidence="12" id="KW-1185">Reference proteome</keyword>
<dbReference type="InterPro" id="IPR050091">
    <property type="entry name" value="PKS_NRPS_Biosynth_Enz"/>
</dbReference>
<feature type="region of interest" description="N-terminal hotdog fold" evidence="6">
    <location>
        <begin position="1279"/>
        <end position="1413"/>
    </location>
</feature>
<dbReference type="InterPro" id="IPR020841">
    <property type="entry name" value="PKS_Beta-ketoAc_synthase_dom"/>
</dbReference>
<dbReference type="SUPFAM" id="SSF53474">
    <property type="entry name" value="alpha/beta-Hydrolases"/>
    <property type="match status" value="1"/>
</dbReference>
<dbReference type="Gene3D" id="1.10.1200.10">
    <property type="entry name" value="ACP-like"/>
    <property type="match status" value="1"/>
</dbReference>
<feature type="region of interest" description="Disordered" evidence="7">
    <location>
        <begin position="397"/>
        <end position="417"/>
    </location>
</feature>
<dbReference type="Gene3D" id="3.30.70.3290">
    <property type="match status" value="1"/>
</dbReference>
<feature type="region of interest" description="C-terminal hotdog fold" evidence="6">
    <location>
        <begin position="1434"/>
        <end position="1582"/>
    </location>
</feature>
<dbReference type="Proteomes" id="UP000572817">
    <property type="component" value="Unassembled WGS sequence"/>
</dbReference>
<feature type="region of interest" description="Disordered" evidence="7">
    <location>
        <begin position="1700"/>
        <end position="1737"/>
    </location>
</feature>
<evidence type="ECO:0000256" key="3">
    <source>
        <dbReference type="ARBA" id="ARBA00022679"/>
    </source>
</evidence>
<dbReference type="InterPro" id="IPR016036">
    <property type="entry name" value="Malonyl_transacylase_ACP-bd"/>
</dbReference>
<dbReference type="PANTHER" id="PTHR43775">
    <property type="entry name" value="FATTY ACID SYNTHASE"/>
    <property type="match status" value="1"/>
</dbReference>
<dbReference type="Gene3D" id="3.10.129.110">
    <property type="entry name" value="Polyketide synthase dehydratase"/>
    <property type="match status" value="1"/>
</dbReference>
<feature type="domain" description="Carrier" evidence="8">
    <location>
        <begin position="1620"/>
        <end position="1697"/>
    </location>
</feature>
<dbReference type="InterPro" id="IPR018201">
    <property type="entry name" value="Ketoacyl_synth_AS"/>
</dbReference>
<dbReference type="InterPro" id="IPR014043">
    <property type="entry name" value="Acyl_transferase_dom"/>
</dbReference>
<keyword evidence="2" id="KW-0597">Phosphoprotein</keyword>
<evidence type="ECO:0000313" key="12">
    <source>
        <dbReference type="Proteomes" id="UP000572817"/>
    </source>
</evidence>
<dbReference type="SUPFAM" id="SSF53901">
    <property type="entry name" value="Thiolase-like"/>
    <property type="match status" value="1"/>
</dbReference>
<keyword evidence="3" id="KW-0808">Transferase</keyword>
<dbReference type="SMART" id="SM00827">
    <property type="entry name" value="PKS_AT"/>
    <property type="match status" value="1"/>
</dbReference>
<evidence type="ECO:0000256" key="5">
    <source>
        <dbReference type="ARBA" id="ARBA00023242"/>
    </source>
</evidence>
<dbReference type="GO" id="GO:0008270">
    <property type="term" value="F:zinc ion binding"/>
    <property type="evidence" value="ECO:0007669"/>
    <property type="project" value="InterPro"/>
</dbReference>
<evidence type="ECO:0000256" key="7">
    <source>
        <dbReference type="SAM" id="MobiDB-lite"/>
    </source>
</evidence>
<dbReference type="SMART" id="SM00825">
    <property type="entry name" value="PKS_KS"/>
    <property type="match status" value="1"/>
</dbReference>
<dbReference type="InterPro" id="IPR014031">
    <property type="entry name" value="Ketoacyl_synth_C"/>
</dbReference>
<feature type="domain" description="Ketosynthase family 3 (KS3)" evidence="9">
    <location>
        <begin position="364"/>
        <end position="799"/>
    </location>
</feature>
<dbReference type="PROSITE" id="PS50075">
    <property type="entry name" value="CARRIER"/>
    <property type="match status" value="1"/>
</dbReference>
<dbReference type="InterPro" id="IPR029058">
    <property type="entry name" value="AB_hydrolase_fold"/>
</dbReference>
<dbReference type="Gene3D" id="3.40.366.10">
    <property type="entry name" value="Malonyl-Coenzyme A Acyl Carrier Protein, domain 2"/>
    <property type="match status" value="2"/>
</dbReference>
<dbReference type="PROSITE" id="PS52004">
    <property type="entry name" value="KS3_2"/>
    <property type="match status" value="1"/>
</dbReference>
<dbReference type="InterPro" id="IPR049551">
    <property type="entry name" value="PKS_DH_C"/>
</dbReference>
<dbReference type="NCBIfam" id="TIGR04532">
    <property type="entry name" value="PT_fungal_PKS"/>
    <property type="match status" value="1"/>
</dbReference>
<dbReference type="GO" id="GO:0006351">
    <property type="term" value="P:DNA-templated transcription"/>
    <property type="evidence" value="ECO:0007669"/>
    <property type="project" value="InterPro"/>
</dbReference>
<dbReference type="InterPro" id="IPR009081">
    <property type="entry name" value="PP-bd_ACP"/>
</dbReference>
<comment type="caution">
    <text evidence="11">The sequence shown here is derived from an EMBL/GenBank/DDBJ whole genome shotgun (WGS) entry which is preliminary data.</text>
</comment>
<dbReference type="InterPro" id="IPR016039">
    <property type="entry name" value="Thiolase-like"/>
</dbReference>
<evidence type="ECO:0000259" key="9">
    <source>
        <dbReference type="PROSITE" id="PS52004"/>
    </source>
</evidence>
<dbReference type="CDD" id="cd12148">
    <property type="entry name" value="fungal_TF_MHR"/>
    <property type="match status" value="1"/>
</dbReference>
<accession>A0A8H4N661</accession>
<dbReference type="InterPro" id="IPR036736">
    <property type="entry name" value="ACP-like_sf"/>
</dbReference>
<dbReference type="GO" id="GO:0004315">
    <property type="term" value="F:3-oxoacyl-[acyl-carrier-protein] synthase activity"/>
    <property type="evidence" value="ECO:0007669"/>
    <property type="project" value="InterPro"/>
</dbReference>
<dbReference type="Pfam" id="PF00698">
    <property type="entry name" value="Acyl_transf_1"/>
    <property type="match status" value="1"/>
</dbReference>
<evidence type="ECO:0000256" key="6">
    <source>
        <dbReference type="PROSITE-ProRule" id="PRU01363"/>
    </source>
</evidence>
<dbReference type="GO" id="GO:0006633">
    <property type="term" value="P:fatty acid biosynthetic process"/>
    <property type="evidence" value="ECO:0007669"/>
    <property type="project" value="InterPro"/>
</dbReference>
<feature type="compositionally biased region" description="Low complexity" evidence="7">
    <location>
        <begin position="1700"/>
        <end position="1715"/>
    </location>
</feature>
<dbReference type="PROSITE" id="PS52019">
    <property type="entry name" value="PKS_MFAS_DH"/>
    <property type="match status" value="1"/>
</dbReference>
<feature type="domain" description="PKS/mFAS DH" evidence="10">
    <location>
        <begin position="1279"/>
        <end position="1582"/>
    </location>
</feature>
<keyword evidence="1" id="KW-0596">Phosphopantetheine</keyword>
<dbReference type="InterPro" id="IPR007219">
    <property type="entry name" value="XnlR_reg_dom"/>
</dbReference>
<dbReference type="InterPro" id="IPR030918">
    <property type="entry name" value="PT_fungal_PKS"/>
</dbReference>
<dbReference type="InterPro" id="IPR042104">
    <property type="entry name" value="PKS_dehydratase_sf"/>
</dbReference>
<name>A0A8H4N661_9PEZI</name>
<dbReference type="Pfam" id="PF22621">
    <property type="entry name" value="CurL-like_PKS_C"/>
    <property type="match status" value="1"/>
</dbReference>
<dbReference type="GO" id="GO:0004312">
    <property type="term" value="F:fatty acid synthase activity"/>
    <property type="evidence" value="ECO:0007669"/>
    <property type="project" value="TreeGrafter"/>
</dbReference>
<evidence type="ECO:0000256" key="4">
    <source>
        <dbReference type="ARBA" id="ARBA00022737"/>
    </source>
</evidence>
<protein>
    <submittedName>
        <fullName evidence="11">Polyketide synthase</fullName>
    </submittedName>
</protein>
<reference evidence="11" key="1">
    <citation type="submission" date="2020-04" db="EMBL/GenBank/DDBJ databases">
        <title>Genome Assembly and Annotation of Botryosphaeria dothidea sdau 11-99, a Latent Pathogen of Apple Fruit Ring Rot in China.</title>
        <authorList>
            <person name="Yu C."/>
            <person name="Diao Y."/>
            <person name="Lu Q."/>
            <person name="Zhao J."/>
            <person name="Cui S."/>
            <person name="Peng C."/>
            <person name="He B."/>
            <person name="Liu H."/>
        </authorList>
    </citation>
    <scope>NUCLEOTIDE SEQUENCE [LARGE SCALE GENOMIC DNA]</scope>
    <source>
        <strain evidence="11">Sdau11-99</strain>
    </source>
</reference>
<dbReference type="Gene3D" id="3.40.47.10">
    <property type="match status" value="1"/>
</dbReference>
<evidence type="ECO:0000259" key="8">
    <source>
        <dbReference type="PROSITE" id="PS50075"/>
    </source>
</evidence>
<dbReference type="SUPFAM" id="SSF55048">
    <property type="entry name" value="Probable ACP-binding domain of malonyl-CoA ACP transacylase"/>
    <property type="match status" value="1"/>
</dbReference>
<feature type="active site" description="Proton donor; for dehydratase activity" evidence="6">
    <location>
        <position position="1495"/>
    </location>
</feature>
<dbReference type="Pfam" id="PF02801">
    <property type="entry name" value="Ketoacyl-synt_C"/>
    <property type="match status" value="1"/>
</dbReference>
<dbReference type="Gene3D" id="3.40.50.1820">
    <property type="entry name" value="alpha/beta hydrolase"/>
    <property type="match status" value="1"/>
</dbReference>
<organism evidence="11 12">
    <name type="scientific">Botryosphaeria dothidea</name>
    <dbReference type="NCBI Taxonomy" id="55169"/>
    <lineage>
        <taxon>Eukaryota</taxon>
        <taxon>Fungi</taxon>
        <taxon>Dikarya</taxon>
        <taxon>Ascomycota</taxon>
        <taxon>Pezizomycotina</taxon>
        <taxon>Dothideomycetes</taxon>
        <taxon>Dothideomycetes incertae sedis</taxon>
        <taxon>Botryosphaeriales</taxon>
        <taxon>Botryosphaeriaceae</taxon>
        <taxon>Botryosphaeria</taxon>
    </lineage>
</organism>
<dbReference type="GO" id="GO:0044550">
    <property type="term" value="P:secondary metabolite biosynthetic process"/>
    <property type="evidence" value="ECO:0007669"/>
    <property type="project" value="TreeGrafter"/>
</dbReference>
<dbReference type="InterPro" id="IPR014030">
    <property type="entry name" value="Ketoacyl_synth_N"/>
</dbReference>
<dbReference type="SUPFAM" id="SSF47336">
    <property type="entry name" value="ACP-like"/>
    <property type="match status" value="1"/>
</dbReference>
<evidence type="ECO:0000256" key="1">
    <source>
        <dbReference type="ARBA" id="ARBA00022450"/>
    </source>
</evidence>
<dbReference type="CDD" id="cd00833">
    <property type="entry name" value="PKS"/>
    <property type="match status" value="1"/>
</dbReference>
<proteinExistence type="predicted"/>
<dbReference type="Pfam" id="PF00550">
    <property type="entry name" value="PP-binding"/>
    <property type="match status" value="1"/>
</dbReference>
<keyword evidence="4" id="KW-0677">Repeat</keyword>